<keyword evidence="3" id="KW-0378">Hydrolase</keyword>
<dbReference type="EC" id="3.1.-.-" evidence="3"/>
<dbReference type="GO" id="GO:0016787">
    <property type="term" value="F:hydrolase activity"/>
    <property type="evidence" value="ECO:0007669"/>
    <property type="project" value="UniProtKB-KW"/>
</dbReference>
<dbReference type="GeneID" id="61815805"/>
<dbReference type="Gene3D" id="3.30.2310.20">
    <property type="entry name" value="RelE-like"/>
    <property type="match status" value="1"/>
</dbReference>
<dbReference type="SUPFAM" id="SSF143011">
    <property type="entry name" value="RelE-like"/>
    <property type="match status" value="1"/>
</dbReference>
<proteinExistence type="inferred from homology"/>
<dbReference type="EMBL" id="CWJI01000002">
    <property type="protein sequence ID" value="CRY54619.1"/>
    <property type="molecule type" value="Genomic_DNA"/>
</dbReference>
<dbReference type="PANTHER" id="PTHR35601:SF1">
    <property type="entry name" value="TOXIN RELE"/>
    <property type="match status" value="1"/>
</dbReference>
<dbReference type="RefSeq" id="WP_019211173.1">
    <property type="nucleotide sequence ID" value="NZ_CWJI01000002.1"/>
</dbReference>
<evidence type="ECO:0000256" key="1">
    <source>
        <dbReference type="ARBA" id="ARBA00006226"/>
    </source>
</evidence>
<dbReference type="Proteomes" id="UP000043316">
    <property type="component" value="Unassembled WGS sequence"/>
</dbReference>
<dbReference type="Pfam" id="PF05016">
    <property type="entry name" value="ParE_toxin"/>
    <property type="match status" value="1"/>
</dbReference>
<comment type="similarity">
    <text evidence="1">Belongs to the RelE toxin family.</text>
</comment>
<dbReference type="InterPro" id="IPR035093">
    <property type="entry name" value="RelE/ParE_toxin_dom_sf"/>
</dbReference>
<organism evidence="3 4">
    <name type="scientific">Yersinia intermedia</name>
    <dbReference type="NCBI Taxonomy" id="631"/>
    <lineage>
        <taxon>Bacteria</taxon>
        <taxon>Pseudomonadati</taxon>
        <taxon>Pseudomonadota</taxon>
        <taxon>Gammaproteobacteria</taxon>
        <taxon>Enterobacterales</taxon>
        <taxon>Yersiniaceae</taxon>
        <taxon>Yersinia</taxon>
    </lineage>
</organism>
<dbReference type="PANTHER" id="PTHR35601">
    <property type="entry name" value="TOXIN RELE"/>
    <property type="match status" value="1"/>
</dbReference>
<reference evidence="4" key="1">
    <citation type="submission" date="2015-03" db="EMBL/GenBank/DDBJ databases">
        <authorList>
            <consortium name="Pathogen Informatics"/>
        </authorList>
    </citation>
    <scope>NUCLEOTIDE SEQUENCE [LARGE SCALE GENOMIC DNA]</scope>
    <source>
        <strain evidence="4">R148</strain>
    </source>
</reference>
<accession>A0A0H5LTY7</accession>
<name>A0A0H5LTY7_YERIN</name>
<keyword evidence="2" id="KW-1277">Toxin-antitoxin system</keyword>
<gene>
    <name evidence="3" type="primary">relE</name>
    <name evidence="3" type="ORF">ERS008476_01545</name>
</gene>
<protein>
    <submittedName>
        <fullName evidence="3">Stbe replicon stabilization toxin</fullName>
        <ecNumber evidence="3">3.1.-.-</ecNumber>
    </submittedName>
</protein>
<evidence type="ECO:0000256" key="2">
    <source>
        <dbReference type="ARBA" id="ARBA00022649"/>
    </source>
</evidence>
<sequence length="127" mass="14734">MSGNDFKPQLKFKKSAKKEWDALDAKVRNSFKKKLKKRAQSLEALKPQKHKLSGIERCYKIKLRSDGYRLIYQVTETPSGEFSIVITVITVDRREDVYDTLKIKINKADADILSSLRIIESRNDDDE</sequence>
<evidence type="ECO:0000313" key="4">
    <source>
        <dbReference type="Proteomes" id="UP000043316"/>
    </source>
</evidence>
<evidence type="ECO:0000313" key="3">
    <source>
        <dbReference type="EMBL" id="CRY54619.1"/>
    </source>
</evidence>
<dbReference type="InterPro" id="IPR007712">
    <property type="entry name" value="RelE/ParE_toxin"/>
</dbReference>
<dbReference type="AlphaFoldDB" id="A0A0H5LTY7"/>
<dbReference type="NCBIfam" id="TIGR02385">
    <property type="entry name" value="RelE_StbE"/>
    <property type="match status" value="1"/>
</dbReference>